<accession>A0A7U3UPF1</accession>
<evidence type="ECO:0000313" key="1">
    <source>
        <dbReference type="EMBL" id="BBA97965.1"/>
    </source>
</evidence>
<proteinExistence type="predicted"/>
<dbReference type="Proteomes" id="UP000595703">
    <property type="component" value="Chromosome"/>
</dbReference>
<reference evidence="1 2" key="3">
    <citation type="journal article" date="2011" name="Nat. Chem. Biol.">
        <title>Reveromycin A biosynthesis uses RevG and RevJ for stereospecific spiroacetal formation.</title>
        <authorList>
            <person name="Takahashi S."/>
            <person name="Toyoda A."/>
            <person name="Sekiyama Y."/>
            <person name="Takagi H."/>
            <person name="Nogawa T."/>
            <person name="Uramoto M."/>
            <person name="Suzuki R."/>
            <person name="Koshino H."/>
            <person name="Kumano T."/>
            <person name="Panthee S."/>
            <person name="Dairi T."/>
            <person name="Ishikawa J."/>
            <person name="Ikeda H."/>
            <person name="Sakaki Y."/>
            <person name="Osada H."/>
        </authorList>
    </citation>
    <scope>NUCLEOTIDE SEQUENCE [LARGE SCALE GENOMIC DNA]</scope>
    <source>
        <strain evidence="1 2">SN-593</strain>
    </source>
</reference>
<reference evidence="1 2" key="4">
    <citation type="journal article" date="2020" name="Sci. Rep.">
        <title>beta-carboline chemical signals induce reveromycin production through a LuxR family regulator in Streptomyces sp. SN-593.</title>
        <authorList>
            <person name="Panthee S."/>
            <person name="Kito N."/>
            <person name="Hayashi T."/>
            <person name="Shimizu T."/>
            <person name="Ishikawa J."/>
            <person name="Hamamoto H."/>
            <person name="Osada H."/>
            <person name="Takahashi S."/>
        </authorList>
    </citation>
    <scope>NUCLEOTIDE SEQUENCE [LARGE SCALE GENOMIC DNA]</scope>
    <source>
        <strain evidence="1 2">SN-593</strain>
    </source>
</reference>
<dbReference type="KEGG" id="arev:RVR_3962"/>
<name>A0A7U3UPF1_9ACTN</name>
<dbReference type="AlphaFoldDB" id="A0A7U3UPF1"/>
<dbReference type="EMBL" id="AP018365">
    <property type="protein sequence ID" value="BBA97965.1"/>
    <property type="molecule type" value="Genomic_DNA"/>
</dbReference>
<organism evidence="1 2">
    <name type="scientific">Actinacidiphila reveromycinica</name>
    <dbReference type="NCBI Taxonomy" id="659352"/>
    <lineage>
        <taxon>Bacteria</taxon>
        <taxon>Bacillati</taxon>
        <taxon>Actinomycetota</taxon>
        <taxon>Actinomycetes</taxon>
        <taxon>Kitasatosporales</taxon>
        <taxon>Streptomycetaceae</taxon>
        <taxon>Actinacidiphila</taxon>
    </lineage>
</organism>
<reference evidence="1 2" key="2">
    <citation type="journal article" date="2011" name="J. Antibiot.">
        <title>Furaquinocins I and J: novel polyketide isoprenoid hybrid compounds from Streptomyces reveromyceticus SN-593.</title>
        <authorList>
            <person name="Panthee S."/>
            <person name="Takahashi S."/>
            <person name="Takagi H."/>
            <person name="Nogawa T."/>
            <person name="Oowada E."/>
            <person name="Uramoto M."/>
            <person name="Osada H."/>
        </authorList>
    </citation>
    <scope>NUCLEOTIDE SEQUENCE [LARGE SCALE GENOMIC DNA]</scope>
    <source>
        <strain evidence="1 2">SN-593</strain>
    </source>
</reference>
<dbReference type="RefSeq" id="WP_237404731.1">
    <property type="nucleotide sequence ID" value="NZ_AP018365.1"/>
</dbReference>
<evidence type="ECO:0000313" key="2">
    <source>
        <dbReference type="Proteomes" id="UP000595703"/>
    </source>
</evidence>
<gene>
    <name evidence="1" type="ORF">RVR_3962</name>
</gene>
<sequence>MGGQLSLSLGAGLPLGHESPWPGAEPPPYPPGAPVGWCSAGAVEGAAVGAEPFGHDVSSSSAAAADDDGSCAGASLFGGHSLPFGQDVSDGVAADRSAAVVPPSSAVAAPAGEPGSSRPAAAMTAAPTTAVEAAAARNVPRRRGSVGGFVCW</sequence>
<protein>
    <submittedName>
        <fullName evidence="1">Uncharacterized protein</fullName>
    </submittedName>
</protein>
<keyword evidence="2" id="KW-1185">Reference proteome</keyword>
<reference evidence="1 2" key="1">
    <citation type="journal article" date="2010" name="J. Bacteriol.">
        <title>Biochemical characterization of a novel indole prenyltransferase from Streptomyces sp. SN-593.</title>
        <authorList>
            <person name="Takahashi S."/>
            <person name="Takagi H."/>
            <person name="Toyoda A."/>
            <person name="Uramoto M."/>
            <person name="Nogawa T."/>
            <person name="Ueki M."/>
            <person name="Sakaki Y."/>
            <person name="Osada H."/>
        </authorList>
    </citation>
    <scope>NUCLEOTIDE SEQUENCE [LARGE SCALE GENOMIC DNA]</scope>
    <source>
        <strain evidence="1 2">SN-593</strain>
    </source>
</reference>